<evidence type="ECO:0000259" key="7">
    <source>
        <dbReference type="Pfam" id="PF24103"/>
    </source>
</evidence>
<feature type="region of interest" description="Disordered" evidence="4">
    <location>
        <begin position="313"/>
        <end position="347"/>
    </location>
</feature>
<organism evidence="8">
    <name type="scientific">Phlebotomus kandelakii</name>
    <dbReference type="NCBI Taxonomy" id="1109342"/>
    <lineage>
        <taxon>Eukaryota</taxon>
        <taxon>Metazoa</taxon>
        <taxon>Ecdysozoa</taxon>
        <taxon>Arthropoda</taxon>
        <taxon>Hexapoda</taxon>
        <taxon>Insecta</taxon>
        <taxon>Pterygota</taxon>
        <taxon>Neoptera</taxon>
        <taxon>Endopterygota</taxon>
        <taxon>Diptera</taxon>
        <taxon>Nematocera</taxon>
        <taxon>Psychodoidea</taxon>
        <taxon>Psychodidae</taxon>
        <taxon>Phlebotomus</taxon>
        <taxon>Larroussius</taxon>
    </lineage>
</organism>
<protein>
    <submittedName>
        <fullName evidence="8">Putative conserved secreted protein</fullName>
    </submittedName>
</protein>
<dbReference type="AlphaFoldDB" id="A0A6B2E9X5"/>
<dbReference type="GO" id="GO:0008083">
    <property type="term" value="F:growth factor activity"/>
    <property type="evidence" value="ECO:0007669"/>
    <property type="project" value="TreeGrafter"/>
</dbReference>
<sequence length="779" mass="88085">MCRLTKAIVIFSLLTLLKVNGEEVDDLVDFEFETQTPSDYEYIEEVSADHRNTLMDDLGDVETDSEPLAVTFHTKEQKVRAALMKAWANMKLRQKFAEILPILRMLSSQQRTALAALVSAQVNAKPGRELNLNQVKSMFGDRKDLILPLVLDIANLVRFAATPHYSTYDTFFENEPIPQAQLLRRSFTQSTVESDERNEVVNTTNPMLNIRDDRLSVEEDEGVIVTNDGHRSPRQSESRAFLVTREPHYDKLIQLMPQFDQKLDKDDQKSEEALDSQVGESQTLPITLTRSSPIERNLTLEEIEDLAFESLNGTEATESPTTKSGENLPTPEMLIGRHRNRKKPPPSFLFRKPPLPSSHGCEKFTGNICLRVDDYPMDQIMGSIRRHSYAMNALLAEYSDKAEEQDADFSDDLLYEAKRREDVTSGQPGAMCNSVIRYARPQKARSATGEWKYIVNTGKHTQTLRLEKCSNAQESCTYLTENFRSRCVQVFNYHRLLSWDNTRGLHVDIFKVPTCCSCRIDGYRDAYPPVVSTPNQYSSYKDSTTNLFGSPSRTKPYSSLDNLDDYEDSDDFEDLDDEDEDDDIAYQFGDGFKRIRKPHKSIVSSSSIPKIRVDHLKIPGSPSLSLQVNTPPEPYLSPPLNEFGELVSFKRGPFTGKRRKRPTSRIDQNLAGSVTQYQEITPPSTLITITERPKRRSTVTTRPSPETTVKISQRLPNTGLENEGGSSRVNYNYHPIIEFFENGAAKGGVEVPQAAATGKESRIGASSDWKPMIGGKKRL</sequence>
<name>A0A6B2E9X5_9DIPT</name>
<dbReference type="PANTHER" id="PTHR23199">
    <property type="entry name" value="NEUROTROPHIN 1-RELATED"/>
    <property type="match status" value="1"/>
</dbReference>
<evidence type="ECO:0000256" key="1">
    <source>
        <dbReference type="ARBA" id="ARBA00022729"/>
    </source>
</evidence>
<dbReference type="GO" id="GO:0005121">
    <property type="term" value="F:Toll binding"/>
    <property type="evidence" value="ECO:0007669"/>
    <property type="project" value="TreeGrafter"/>
</dbReference>
<accession>A0A6B2E9X5</accession>
<dbReference type="Pfam" id="PF16077">
    <property type="entry name" value="Spaetzle"/>
    <property type="match status" value="1"/>
</dbReference>
<dbReference type="GO" id="GO:0005615">
    <property type="term" value="C:extracellular space"/>
    <property type="evidence" value="ECO:0007669"/>
    <property type="project" value="UniProtKB-ARBA"/>
</dbReference>
<dbReference type="InterPro" id="IPR056200">
    <property type="entry name" value="NT_N"/>
</dbReference>
<evidence type="ECO:0000313" key="8">
    <source>
        <dbReference type="EMBL" id="NBJ58818.1"/>
    </source>
</evidence>
<evidence type="ECO:0000256" key="2">
    <source>
        <dbReference type="ARBA" id="ARBA00023157"/>
    </source>
</evidence>
<dbReference type="SUPFAM" id="SSF57501">
    <property type="entry name" value="Cystine-knot cytokines"/>
    <property type="match status" value="1"/>
</dbReference>
<dbReference type="InterPro" id="IPR029034">
    <property type="entry name" value="Cystine-knot_cytokine"/>
</dbReference>
<feature type="region of interest" description="Disordered" evidence="4">
    <location>
        <begin position="262"/>
        <end position="281"/>
    </location>
</feature>
<evidence type="ECO:0000256" key="4">
    <source>
        <dbReference type="SAM" id="MobiDB-lite"/>
    </source>
</evidence>
<dbReference type="PANTHER" id="PTHR23199:SF12">
    <property type="entry name" value="NEUROTROPHIN 1-RELATED"/>
    <property type="match status" value="1"/>
</dbReference>
<reference evidence="8" key="1">
    <citation type="submission" date="2019-10" db="EMBL/GenBank/DDBJ databases">
        <title>Short sand fly seasons in Tbilisi, Georgia, hinder development of host immunity to saliva of the visceral leishmaniasis vector Phlebotomus kandelakii.</title>
        <authorList>
            <person name="Oliveira F."/>
            <person name="Giorgobiani E."/>
            <person name="Guimaraes-Costa A.B."/>
            <person name="Abdeladhim M."/>
            <person name="Oristian J."/>
            <person name="Tskhvaradze L."/>
            <person name="Tsertsvadze N."/>
            <person name="Zakalashvili M."/>
            <person name="Valenzuela J.G."/>
            <person name="Kamhawi S."/>
        </authorList>
    </citation>
    <scope>NUCLEOTIDE SEQUENCE</scope>
    <source>
        <strain evidence="8">Wild-capture in Tbilisi</strain>
        <tissue evidence="8">Salivary glands</tissue>
    </source>
</reference>
<feature type="compositionally biased region" description="Basic and acidic residues" evidence="4">
    <location>
        <begin position="262"/>
        <end position="272"/>
    </location>
</feature>
<feature type="domain" description="Spaetzle" evidence="6">
    <location>
        <begin position="430"/>
        <end position="520"/>
    </location>
</feature>
<dbReference type="Gene3D" id="2.10.90.10">
    <property type="entry name" value="Cystine-knot cytokines"/>
    <property type="match status" value="1"/>
</dbReference>
<evidence type="ECO:0000259" key="6">
    <source>
        <dbReference type="Pfam" id="PF16077"/>
    </source>
</evidence>
<feature type="compositionally biased region" description="Polar residues" evidence="4">
    <location>
        <begin position="313"/>
        <end position="327"/>
    </location>
</feature>
<feature type="signal peptide" evidence="5">
    <location>
        <begin position="1"/>
        <end position="21"/>
    </location>
</feature>
<feature type="compositionally biased region" description="Polar residues" evidence="4">
    <location>
        <begin position="542"/>
        <end position="557"/>
    </location>
</feature>
<keyword evidence="1 5" id="KW-0732">Signal</keyword>
<feature type="region of interest" description="Disordered" evidence="4">
    <location>
        <begin position="756"/>
        <end position="779"/>
    </location>
</feature>
<evidence type="ECO:0000256" key="5">
    <source>
        <dbReference type="SAM" id="SignalP"/>
    </source>
</evidence>
<feature type="chain" id="PRO_5025479653" evidence="5">
    <location>
        <begin position="22"/>
        <end position="779"/>
    </location>
</feature>
<feature type="region of interest" description="Disordered" evidence="4">
    <location>
        <begin position="542"/>
        <end position="563"/>
    </location>
</feature>
<feature type="domain" description="Neurotrophin 1 N-terminal" evidence="7">
    <location>
        <begin position="74"/>
        <end position="161"/>
    </location>
</feature>
<dbReference type="InterPro" id="IPR052444">
    <property type="entry name" value="Spz/Toll_ligand-like"/>
</dbReference>
<dbReference type="Pfam" id="PF24103">
    <property type="entry name" value="NT_N"/>
    <property type="match status" value="1"/>
</dbReference>
<dbReference type="GO" id="GO:0021556">
    <property type="term" value="P:central nervous system formation"/>
    <property type="evidence" value="ECO:0007669"/>
    <property type="project" value="TreeGrafter"/>
</dbReference>
<proteinExistence type="predicted"/>
<evidence type="ECO:0000256" key="3">
    <source>
        <dbReference type="ARBA" id="ARBA00023180"/>
    </source>
</evidence>
<dbReference type="EMBL" id="GIFK01001115">
    <property type="protein sequence ID" value="NBJ58818.1"/>
    <property type="molecule type" value="Transcribed_RNA"/>
</dbReference>
<dbReference type="GO" id="GO:0045087">
    <property type="term" value="P:innate immune response"/>
    <property type="evidence" value="ECO:0007669"/>
    <property type="project" value="TreeGrafter"/>
</dbReference>
<keyword evidence="2" id="KW-1015">Disulfide bond</keyword>
<keyword evidence="3" id="KW-0325">Glycoprotein</keyword>
<dbReference type="InterPro" id="IPR032104">
    <property type="entry name" value="Spaetzle"/>
</dbReference>